<dbReference type="STRING" id="767770.A0A1L9NDM8"/>
<reference evidence="2" key="1">
    <citation type="journal article" date="2017" name="Genome Biol.">
        <title>Comparative genomics reveals high biological diversity and specific adaptations in the industrially and medically important fungal genus Aspergillus.</title>
        <authorList>
            <person name="de Vries R.P."/>
            <person name="Riley R."/>
            <person name="Wiebenga A."/>
            <person name="Aguilar-Osorio G."/>
            <person name="Amillis S."/>
            <person name="Uchima C.A."/>
            <person name="Anderluh G."/>
            <person name="Asadollahi M."/>
            <person name="Askin M."/>
            <person name="Barry K."/>
            <person name="Battaglia E."/>
            <person name="Bayram O."/>
            <person name="Benocci T."/>
            <person name="Braus-Stromeyer S.A."/>
            <person name="Caldana C."/>
            <person name="Canovas D."/>
            <person name="Cerqueira G.C."/>
            <person name="Chen F."/>
            <person name="Chen W."/>
            <person name="Choi C."/>
            <person name="Clum A."/>
            <person name="Dos Santos R.A."/>
            <person name="Damasio A.R."/>
            <person name="Diallinas G."/>
            <person name="Emri T."/>
            <person name="Fekete E."/>
            <person name="Flipphi M."/>
            <person name="Freyberg S."/>
            <person name="Gallo A."/>
            <person name="Gournas C."/>
            <person name="Habgood R."/>
            <person name="Hainaut M."/>
            <person name="Harispe M.L."/>
            <person name="Henrissat B."/>
            <person name="Hilden K.S."/>
            <person name="Hope R."/>
            <person name="Hossain A."/>
            <person name="Karabika E."/>
            <person name="Karaffa L."/>
            <person name="Karanyi Z."/>
            <person name="Krasevec N."/>
            <person name="Kuo A."/>
            <person name="Kusch H."/>
            <person name="LaButti K."/>
            <person name="Lagendijk E.L."/>
            <person name="Lapidus A."/>
            <person name="Levasseur A."/>
            <person name="Lindquist E."/>
            <person name="Lipzen A."/>
            <person name="Logrieco A.F."/>
            <person name="MacCabe A."/>
            <person name="Maekelae M.R."/>
            <person name="Malavazi I."/>
            <person name="Melin P."/>
            <person name="Meyer V."/>
            <person name="Mielnichuk N."/>
            <person name="Miskei M."/>
            <person name="Molnar A.P."/>
            <person name="Mule G."/>
            <person name="Ngan C.Y."/>
            <person name="Orejas M."/>
            <person name="Orosz E."/>
            <person name="Ouedraogo J.P."/>
            <person name="Overkamp K.M."/>
            <person name="Park H.-S."/>
            <person name="Perrone G."/>
            <person name="Piumi F."/>
            <person name="Punt P.J."/>
            <person name="Ram A.F."/>
            <person name="Ramon A."/>
            <person name="Rauscher S."/>
            <person name="Record E."/>
            <person name="Riano-Pachon D.M."/>
            <person name="Robert V."/>
            <person name="Roehrig J."/>
            <person name="Ruller R."/>
            <person name="Salamov A."/>
            <person name="Salih N.S."/>
            <person name="Samson R.A."/>
            <person name="Sandor E."/>
            <person name="Sanguinetti M."/>
            <person name="Schuetze T."/>
            <person name="Sepcic K."/>
            <person name="Shelest E."/>
            <person name="Sherlock G."/>
            <person name="Sophianopoulou V."/>
            <person name="Squina F.M."/>
            <person name="Sun H."/>
            <person name="Susca A."/>
            <person name="Todd R.B."/>
            <person name="Tsang A."/>
            <person name="Unkles S.E."/>
            <person name="van de Wiele N."/>
            <person name="van Rossen-Uffink D."/>
            <person name="Oliveira J.V."/>
            <person name="Vesth T.C."/>
            <person name="Visser J."/>
            <person name="Yu J.-H."/>
            <person name="Zhou M."/>
            <person name="Andersen M.R."/>
            <person name="Archer D.B."/>
            <person name="Baker S.E."/>
            <person name="Benoit I."/>
            <person name="Brakhage A.A."/>
            <person name="Braus G.H."/>
            <person name="Fischer R."/>
            <person name="Frisvad J.C."/>
            <person name="Goldman G.H."/>
            <person name="Houbraken J."/>
            <person name="Oakley B."/>
            <person name="Pocsi I."/>
            <person name="Scazzocchio C."/>
            <person name="Seiboth B."/>
            <person name="vanKuyk P.A."/>
            <person name="Wortman J."/>
            <person name="Dyer P.S."/>
            <person name="Grigoriev I.V."/>
        </authorList>
    </citation>
    <scope>NUCLEOTIDE SEQUENCE [LARGE SCALE GENOMIC DNA]</scope>
    <source>
        <strain evidence="2">CBS 134.48</strain>
    </source>
</reference>
<dbReference type="Proteomes" id="UP000184304">
    <property type="component" value="Unassembled WGS sequence"/>
</dbReference>
<proteinExistence type="predicted"/>
<evidence type="ECO:0000313" key="2">
    <source>
        <dbReference type="Proteomes" id="UP000184304"/>
    </source>
</evidence>
<evidence type="ECO:0000313" key="1">
    <source>
        <dbReference type="EMBL" id="OJI87388.1"/>
    </source>
</evidence>
<protein>
    <submittedName>
        <fullName evidence="1">Uncharacterized protein</fullName>
    </submittedName>
</protein>
<gene>
    <name evidence="1" type="ORF">ASPTUDRAFT_115799</name>
</gene>
<dbReference type="OMA" id="KERYNQI"/>
<dbReference type="OrthoDB" id="5304511at2759"/>
<sequence length="444" mass="51486">MTSILADQILESSTMNNLVRSYSHMHLETLSAEIRIQILLLLNVEGLKSLVQASPVYHDEYLLNRKRLLLNCLATTLGRIFFEACIVQETSSVSFSQTRNHDRILEYFGSLTERRCHSDLTAGLTLNDAIDMVTIYLSVLKPFSRHYSAWALGNLAKEPEATRTKIDEDLSESEEHRIIRALYRFQLCSNVFGVGPNKDELDLFKIKFQLSDSEILKLLEDLWEPWELEEINCINVFAETKCREVHDAVTWDFSEKNPRFDDQERPPTPDGAVDIPQHSHAYLIGTITQGLERLYTIFFKVKEHADLVNIMEQTLVLWLEEFLQGDVHGAFTHAAQSGRRAIAPSERDKKEERREPLPFRGDRVDDYYYYYSNGAHPPLAWTLLWKGTYSNMLGSYIPDEFHRWGYVMWDAARLERTGAKEVLARGWDLMWGEDEDARDQSDFF</sequence>
<keyword evidence="2" id="KW-1185">Reference proteome</keyword>
<dbReference type="EMBL" id="KV878187">
    <property type="protein sequence ID" value="OJI87388.1"/>
    <property type="molecule type" value="Genomic_DNA"/>
</dbReference>
<organism evidence="1 2">
    <name type="scientific">Aspergillus tubingensis (strain CBS 134.48)</name>
    <dbReference type="NCBI Taxonomy" id="767770"/>
    <lineage>
        <taxon>Eukaryota</taxon>
        <taxon>Fungi</taxon>
        <taxon>Dikarya</taxon>
        <taxon>Ascomycota</taxon>
        <taxon>Pezizomycotina</taxon>
        <taxon>Eurotiomycetes</taxon>
        <taxon>Eurotiomycetidae</taxon>
        <taxon>Eurotiales</taxon>
        <taxon>Aspergillaceae</taxon>
        <taxon>Aspergillus</taxon>
        <taxon>Aspergillus subgen. Circumdati</taxon>
    </lineage>
</organism>
<accession>A0A1L9NDM8</accession>
<name>A0A1L9NDM8_ASPTC</name>
<dbReference type="AlphaFoldDB" id="A0A1L9NDM8"/>
<dbReference type="VEuPathDB" id="FungiDB:ASPTUDRAFT_115799"/>